<dbReference type="PANTHER" id="PTHR36974:SF1">
    <property type="entry name" value="DOXX FAMILY MEMBRANE PROTEIN"/>
    <property type="match status" value="1"/>
</dbReference>
<keyword evidence="1" id="KW-0812">Transmembrane</keyword>
<evidence type="ECO:0000313" key="2">
    <source>
        <dbReference type="EMBL" id="CAB4612977.1"/>
    </source>
</evidence>
<gene>
    <name evidence="2" type="ORF">UFOPK1874_00551</name>
</gene>
<feature type="transmembrane region" description="Helical" evidence="1">
    <location>
        <begin position="102"/>
        <end position="121"/>
    </location>
</feature>
<dbReference type="EMBL" id="CAEZUX010000045">
    <property type="protein sequence ID" value="CAB4612977.1"/>
    <property type="molecule type" value="Genomic_DNA"/>
</dbReference>
<accession>A0A6J6HI36</accession>
<evidence type="ECO:0000256" key="1">
    <source>
        <dbReference type="SAM" id="Phobius"/>
    </source>
</evidence>
<feature type="transmembrane region" description="Helical" evidence="1">
    <location>
        <begin position="45"/>
        <end position="62"/>
    </location>
</feature>
<name>A0A6J6HI36_9ZZZZ</name>
<proteinExistence type="predicted"/>
<keyword evidence="1" id="KW-1133">Transmembrane helix</keyword>
<protein>
    <submittedName>
        <fullName evidence="2">Unannotated protein</fullName>
    </submittedName>
</protein>
<keyword evidence="1" id="KW-0472">Membrane</keyword>
<dbReference type="PANTHER" id="PTHR36974">
    <property type="entry name" value="MEMBRANE PROTEIN-RELATED"/>
    <property type="match status" value="1"/>
</dbReference>
<dbReference type="AlphaFoldDB" id="A0A6J6HI36"/>
<reference evidence="2" key="1">
    <citation type="submission" date="2020-05" db="EMBL/GenBank/DDBJ databases">
        <authorList>
            <person name="Chiriac C."/>
            <person name="Salcher M."/>
            <person name="Ghai R."/>
            <person name="Kavagutti S V."/>
        </authorList>
    </citation>
    <scope>NUCLEOTIDE SEQUENCE</scope>
</reference>
<feature type="transmembrane region" description="Helical" evidence="1">
    <location>
        <begin position="69"/>
        <end position="90"/>
    </location>
</feature>
<organism evidence="2">
    <name type="scientific">freshwater metagenome</name>
    <dbReference type="NCBI Taxonomy" id="449393"/>
    <lineage>
        <taxon>unclassified sequences</taxon>
        <taxon>metagenomes</taxon>
        <taxon>ecological metagenomes</taxon>
    </lineage>
</organism>
<sequence>MNNSLWNRMAIVVGLFLGFAGVMHFASPGFFNDIVPPWLPPSEEFWTYASGVVELVIAYLLLRPSLRRTGAIAAIWLFIGVYPANLYMAWDWRDKPFSDQVVSFGRLPFQFLFIWVAWKIAQANPNVDKPKAPGDI</sequence>